<dbReference type="InterPro" id="IPR046342">
    <property type="entry name" value="CBS_dom_sf"/>
</dbReference>
<proteinExistence type="predicted"/>
<evidence type="ECO:0008006" key="5">
    <source>
        <dbReference type="Google" id="ProtNLM"/>
    </source>
</evidence>
<organism evidence="3 4">
    <name type="scientific">Smittium angustum</name>
    <dbReference type="NCBI Taxonomy" id="133377"/>
    <lineage>
        <taxon>Eukaryota</taxon>
        <taxon>Fungi</taxon>
        <taxon>Fungi incertae sedis</taxon>
        <taxon>Zoopagomycota</taxon>
        <taxon>Kickxellomycotina</taxon>
        <taxon>Harpellomycetes</taxon>
        <taxon>Harpellales</taxon>
        <taxon>Legeriomycetaceae</taxon>
        <taxon>Smittium</taxon>
    </lineage>
</organism>
<dbReference type="EMBL" id="MBFU01000011">
    <property type="protein sequence ID" value="PWA03537.1"/>
    <property type="molecule type" value="Genomic_DNA"/>
</dbReference>
<keyword evidence="2" id="KW-0129">CBS domain</keyword>
<sequence>MTTMTKFPEIKKLLNSFKVQDVIDFKNNTDSSYHLSDKNTIYEALQLLKEHNMLSAPVYLSESEDVERLMFPFLDIISLVDICNYVVFNKNLAREMENLNMGGNPLDKSILYTPISDVIKLKETKGCRIEGTVSLMELVVYLVTDKYNYALVGTTKHGKNCQKIQSSSENSRSLNENTKNCTVCEKECLEENEKSITNQSCFSGGPVGITRHDILSFLNNINEKLQDALDLTVEQVMEIIFTKKSEVDSISEMKKHPLLMSKNFKRSFTNLLNPGHEMVLKKELPYRYQDIFYITPHTLAIDGYKIMNYNEISSIPILNDDFRFIAELEVSHFYHISPNNIGLLGKPVLAFLTNIGVVSSILTKKQTYSTIKPKFCSKNFTLNQVMFGMINSKTRQSWVLDESGRIDAVISIVDILDLFSKL</sequence>
<keyword evidence="4" id="KW-1185">Reference proteome</keyword>
<name>A0A2U1JEM3_SMIAN</name>
<dbReference type="PANTHER" id="PTHR13780:SF36">
    <property type="entry name" value="CBS DOMAIN-CONTAINING PROTEIN"/>
    <property type="match status" value="1"/>
</dbReference>
<evidence type="ECO:0000256" key="1">
    <source>
        <dbReference type="ARBA" id="ARBA00022737"/>
    </source>
</evidence>
<accession>A0A2U1JEM3</accession>
<dbReference type="PANTHER" id="PTHR13780">
    <property type="entry name" value="AMP-ACTIVATED PROTEIN KINASE, GAMMA REGULATORY SUBUNIT"/>
    <property type="match status" value="1"/>
</dbReference>
<dbReference type="Gene3D" id="3.10.580.10">
    <property type="entry name" value="CBS-domain"/>
    <property type="match status" value="1"/>
</dbReference>
<evidence type="ECO:0000313" key="3">
    <source>
        <dbReference type="EMBL" id="PWA03537.1"/>
    </source>
</evidence>
<evidence type="ECO:0000313" key="4">
    <source>
        <dbReference type="Proteomes" id="UP000245591"/>
    </source>
</evidence>
<evidence type="ECO:0000256" key="2">
    <source>
        <dbReference type="ARBA" id="ARBA00023122"/>
    </source>
</evidence>
<dbReference type="SUPFAM" id="SSF54631">
    <property type="entry name" value="CBS-domain pair"/>
    <property type="match status" value="2"/>
</dbReference>
<comment type="caution">
    <text evidence="3">The sequence shown here is derived from an EMBL/GenBank/DDBJ whole genome shotgun (WGS) entry which is preliminary data.</text>
</comment>
<dbReference type="Proteomes" id="UP000245591">
    <property type="component" value="Unassembled WGS sequence"/>
</dbReference>
<keyword evidence="1" id="KW-0677">Repeat</keyword>
<protein>
    <recommendedName>
        <fullName evidence="5">CBS domain-containing protein</fullName>
    </recommendedName>
</protein>
<dbReference type="AlphaFoldDB" id="A0A2U1JEM3"/>
<reference evidence="3 4" key="1">
    <citation type="journal article" date="2018" name="MBio">
        <title>Comparative Genomics Reveals the Core Gene Toolbox for the Fungus-Insect Symbiosis.</title>
        <authorList>
            <person name="Wang Y."/>
            <person name="Stata M."/>
            <person name="Wang W."/>
            <person name="Stajich J.E."/>
            <person name="White M.M."/>
            <person name="Moncalvo J.M."/>
        </authorList>
    </citation>
    <scope>NUCLEOTIDE SEQUENCE [LARGE SCALE GENOMIC DNA]</scope>
    <source>
        <strain evidence="3 4">AUS-126-30</strain>
    </source>
</reference>
<dbReference type="InterPro" id="IPR050511">
    <property type="entry name" value="AMPK_gamma/SDS23_families"/>
</dbReference>
<gene>
    <name evidence="3" type="ORF">BB558_000286</name>
</gene>